<dbReference type="Pfam" id="PF13602">
    <property type="entry name" value="ADH_zinc_N_2"/>
    <property type="match status" value="1"/>
</dbReference>
<dbReference type="InterPro" id="IPR051603">
    <property type="entry name" value="Zinc-ADH_QOR/CCCR"/>
</dbReference>
<comment type="caution">
    <text evidence="3">The sequence shown here is derived from an EMBL/GenBank/DDBJ whole genome shotgun (WGS) entry which is preliminary data.</text>
</comment>
<sequence length="301" mass="31720">MKAVVLNRLGDFDSLVDAEVRDLKLSADEILVKTRAVAVDPIDIKIGNGSRGGRDGMILGSSVAGNVIAVGRNVRDFKVGDRLAANVRGGETYAEEVLVPERLAAHIPDNVTYAAAVSVVLGGQTGYSGIVRGLQVKAGQHVLVHGGSGSVGLMAIQAALDAGAEVSATASGWGLQMLREKFPQVTVFDYKTDDVAANGVVYDAVYDTVGSDRVLAASFKATKPNGHVLSIVARSHRDPRFVHFFNQASGETVQTLLDGLSSGRFISVIDSELPLSADNVRLDYARLQQGGVHGKLILTVD</sequence>
<dbReference type="SUPFAM" id="SSF50129">
    <property type="entry name" value="GroES-like"/>
    <property type="match status" value="1"/>
</dbReference>
<dbReference type="PANTHER" id="PTHR44154:SF1">
    <property type="entry name" value="QUINONE OXIDOREDUCTASE"/>
    <property type="match status" value="1"/>
</dbReference>
<evidence type="ECO:0000313" key="3">
    <source>
        <dbReference type="EMBL" id="KIU20474.1"/>
    </source>
</evidence>
<dbReference type="EMBL" id="JWHT01000059">
    <property type="protein sequence ID" value="KIU20474.1"/>
    <property type="molecule type" value="Genomic_DNA"/>
</dbReference>
<dbReference type="InterPro" id="IPR036291">
    <property type="entry name" value="NAD(P)-bd_dom_sf"/>
</dbReference>
<dbReference type="Gene3D" id="3.90.180.10">
    <property type="entry name" value="Medium-chain alcohol dehydrogenases, catalytic domain"/>
    <property type="match status" value="1"/>
</dbReference>
<dbReference type="AlphaFoldDB" id="A0A0D1K667"/>
<dbReference type="InterPro" id="IPR013154">
    <property type="entry name" value="ADH-like_N"/>
</dbReference>
<dbReference type="CDD" id="cd05289">
    <property type="entry name" value="MDR_like_2"/>
    <property type="match status" value="1"/>
</dbReference>
<evidence type="ECO:0000256" key="1">
    <source>
        <dbReference type="ARBA" id="ARBA00022857"/>
    </source>
</evidence>
<dbReference type="PANTHER" id="PTHR44154">
    <property type="entry name" value="QUINONE OXIDOREDUCTASE"/>
    <property type="match status" value="1"/>
</dbReference>
<feature type="domain" description="Enoyl reductase (ER)" evidence="2">
    <location>
        <begin position="10"/>
        <end position="298"/>
    </location>
</feature>
<proteinExistence type="predicted"/>
<dbReference type="Pfam" id="PF08240">
    <property type="entry name" value="ADH_N"/>
    <property type="match status" value="1"/>
</dbReference>
<dbReference type="InterPro" id="IPR011032">
    <property type="entry name" value="GroES-like_sf"/>
</dbReference>
<organism evidence="3 4">
    <name type="scientific">Weissella cibaria</name>
    <dbReference type="NCBI Taxonomy" id="137591"/>
    <lineage>
        <taxon>Bacteria</taxon>
        <taxon>Bacillati</taxon>
        <taxon>Bacillota</taxon>
        <taxon>Bacilli</taxon>
        <taxon>Lactobacillales</taxon>
        <taxon>Lactobacillaceae</taxon>
        <taxon>Weissella</taxon>
    </lineage>
</organism>
<gene>
    <name evidence="3" type="ORF">ab3b_02153</name>
</gene>
<name>A0A0D1K667_9LACO</name>
<dbReference type="SUPFAM" id="SSF51735">
    <property type="entry name" value="NAD(P)-binding Rossmann-fold domains"/>
    <property type="match status" value="1"/>
</dbReference>
<dbReference type="Gene3D" id="3.40.50.720">
    <property type="entry name" value="NAD(P)-binding Rossmann-like Domain"/>
    <property type="match status" value="1"/>
</dbReference>
<reference evidence="3 4" key="1">
    <citation type="journal article" date="2015" name="Microbiology (Mosc.)">
        <title>Genomics of the Weissella cibaria species with an examination of its metabolic traits.</title>
        <authorList>
            <person name="Lynch K.M."/>
            <person name="Lucid A."/>
            <person name="Arendt E.K."/>
            <person name="Sleator R.D."/>
            <person name="Lucey B."/>
            <person name="Coffey A."/>
        </authorList>
    </citation>
    <scope>NUCLEOTIDE SEQUENCE [LARGE SCALE GENOMIC DNA]</scope>
    <source>
        <strain evidence="3 4">AB3b</strain>
    </source>
</reference>
<dbReference type="Proteomes" id="UP000032289">
    <property type="component" value="Unassembled WGS sequence"/>
</dbReference>
<dbReference type="SMART" id="SM00829">
    <property type="entry name" value="PKS_ER"/>
    <property type="match status" value="1"/>
</dbReference>
<dbReference type="PATRIC" id="fig|137591.24.peg.2102"/>
<evidence type="ECO:0000313" key="4">
    <source>
        <dbReference type="Proteomes" id="UP000032289"/>
    </source>
</evidence>
<accession>A0A0D1K667</accession>
<protein>
    <submittedName>
        <fullName evidence="3">Zinc-type alcohol dehydrogenase-like protein</fullName>
    </submittedName>
</protein>
<dbReference type="GO" id="GO:0016491">
    <property type="term" value="F:oxidoreductase activity"/>
    <property type="evidence" value="ECO:0007669"/>
    <property type="project" value="InterPro"/>
</dbReference>
<evidence type="ECO:0000259" key="2">
    <source>
        <dbReference type="SMART" id="SM00829"/>
    </source>
</evidence>
<dbReference type="InterPro" id="IPR020843">
    <property type="entry name" value="ER"/>
</dbReference>
<dbReference type="RefSeq" id="WP_043941866.1">
    <property type="nucleotide sequence ID" value="NZ_JWHT01000059.1"/>
</dbReference>
<keyword evidence="1" id="KW-0521">NADP</keyword>